<reference evidence="3" key="1">
    <citation type="submission" date="2023-07" db="EMBL/GenBank/DDBJ databases">
        <title>A chromosome-level genome assembly of Lolium multiflorum.</title>
        <authorList>
            <person name="Chen Y."/>
            <person name="Copetti D."/>
            <person name="Kolliker R."/>
            <person name="Studer B."/>
        </authorList>
    </citation>
    <scope>NUCLEOTIDE SEQUENCE</scope>
    <source>
        <strain evidence="3">02402/16</strain>
        <tissue evidence="3">Leaf</tissue>
    </source>
</reference>
<proteinExistence type="predicted"/>
<feature type="domain" description="Methyltransferase" evidence="2">
    <location>
        <begin position="460"/>
        <end position="537"/>
    </location>
</feature>
<dbReference type="Gene3D" id="3.40.50.150">
    <property type="entry name" value="Vaccinia Virus protein VP39"/>
    <property type="match status" value="1"/>
</dbReference>
<dbReference type="GO" id="GO:0016279">
    <property type="term" value="F:protein-lysine N-methyltransferase activity"/>
    <property type="evidence" value="ECO:0007669"/>
    <property type="project" value="TreeGrafter"/>
</dbReference>
<dbReference type="AlphaFoldDB" id="A0AAD8WI28"/>
<keyword evidence="4" id="KW-1185">Reference proteome</keyword>
<dbReference type="SUPFAM" id="SSF53335">
    <property type="entry name" value="S-adenosyl-L-methionine-dependent methyltransferases"/>
    <property type="match status" value="1"/>
</dbReference>
<dbReference type="InterPro" id="IPR029063">
    <property type="entry name" value="SAM-dependent_MTases_sf"/>
</dbReference>
<dbReference type="PANTHER" id="PTHR12843">
    <property type="entry name" value="PROTEIN-LYSINE N-METHYLTRANSFERASE METTL10"/>
    <property type="match status" value="1"/>
</dbReference>
<dbReference type="PANTHER" id="PTHR12843:SF6">
    <property type="entry name" value="PROTEIN-LYSINE N-METHYLTRANSFERASE OS01G0121100"/>
    <property type="match status" value="1"/>
</dbReference>
<protein>
    <recommendedName>
        <fullName evidence="2">Methyltransferase domain-containing protein</fullName>
    </recommendedName>
</protein>
<comment type="caution">
    <text evidence="3">The sequence shown here is derived from an EMBL/GenBank/DDBJ whole genome shotgun (WGS) entry which is preliminary data.</text>
</comment>
<accession>A0AAD8WI28</accession>
<gene>
    <name evidence="3" type="ORF">QYE76_049189</name>
</gene>
<evidence type="ECO:0000313" key="4">
    <source>
        <dbReference type="Proteomes" id="UP001231189"/>
    </source>
</evidence>
<sequence length="544" mass="58496">MPRCQFLFSAVFGSRKAVRAIFSEFDETKAKPPISLRDTRSQKGKPGGGPRPPDHRGRGQGGGRAAIWGGPPGTPSRRPFAYIFPRDAKTLHQQIILQKDSRSAAAIAKPSFGSSSVSALGTGIDPRPPSTPPPPSCSEPVEEEIDEPESSLDEKEEESDEQKEEEWISYPCQPSNERTCSHAVVPAQQGCASRAAACVPYSRTHARERGIGKPVWGGPIAADGRWRPNRGPSRSWSIKSDYGSTLDAEQRYADTAEVLLASSCPSAASAAAPSACSSSSLTAHHSSDFRNLFPRGWAGPTGVREPRRCVRALFPHARERGIGKPVWGGPIAADDDRSVAADSWSIKSDYGSTLDDEQRYADTGEVLLAFSCPSSASAAAPSTCSSSSLSAHHSSDFSFDKDVPDVVPPMLGLQSYHDGAYAEDLANYNERSHADDWFGTEVMDVPLDWTKNLCSSKDLPGCSVLDIGSGSGRLLQQLAKQGFSDLTGIDYSEAAIELAQDLAFRDGFEHINFLVGDVLESKLERKFELVMDEGTLDVGTSASQ</sequence>
<feature type="region of interest" description="Disordered" evidence="1">
    <location>
        <begin position="29"/>
        <end position="80"/>
    </location>
</feature>
<feature type="compositionally biased region" description="Pro residues" evidence="1">
    <location>
        <begin position="126"/>
        <end position="137"/>
    </location>
</feature>
<organism evidence="3 4">
    <name type="scientific">Lolium multiflorum</name>
    <name type="common">Italian ryegrass</name>
    <name type="synonym">Lolium perenne subsp. multiflorum</name>
    <dbReference type="NCBI Taxonomy" id="4521"/>
    <lineage>
        <taxon>Eukaryota</taxon>
        <taxon>Viridiplantae</taxon>
        <taxon>Streptophyta</taxon>
        <taxon>Embryophyta</taxon>
        <taxon>Tracheophyta</taxon>
        <taxon>Spermatophyta</taxon>
        <taxon>Magnoliopsida</taxon>
        <taxon>Liliopsida</taxon>
        <taxon>Poales</taxon>
        <taxon>Poaceae</taxon>
        <taxon>BOP clade</taxon>
        <taxon>Pooideae</taxon>
        <taxon>Poodae</taxon>
        <taxon>Poeae</taxon>
        <taxon>Poeae Chloroplast Group 2 (Poeae type)</taxon>
        <taxon>Loliodinae</taxon>
        <taxon>Loliinae</taxon>
        <taxon>Lolium</taxon>
    </lineage>
</organism>
<name>A0AAD8WI28_LOLMU</name>
<feature type="region of interest" description="Disordered" evidence="1">
    <location>
        <begin position="108"/>
        <end position="168"/>
    </location>
</feature>
<dbReference type="InterPro" id="IPR025714">
    <property type="entry name" value="Methyltranfer_dom"/>
</dbReference>
<evidence type="ECO:0000259" key="2">
    <source>
        <dbReference type="Pfam" id="PF13847"/>
    </source>
</evidence>
<dbReference type="EMBL" id="JAUUTY010000003">
    <property type="protein sequence ID" value="KAK1661030.1"/>
    <property type="molecule type" value="Genomic_DNA"/>
</dbReference>
<dbReference type="CDD" id="cd02440">
    <property type="entry name" value="AdoMet_MTases"/>
    <property type="match status" value="1"/>
</dbReference>
<evidence type="ECO:0000313" key="3">
    <source>
        <dbReference type="EMBL" id="KAK1661030.1"/>
    </source>
</evidence>
<evidence type="ECO:0000256" key="1">
    <source>
        <dbReference type="SAM" id="MobiDB-lite"/>
    </source>
</evidence>
<dbReference type="Proteomes" id="UP001231189">
    <property type="component" value="Unassembled WGS sequence"/>
</dbReference>
<dbReference type="Pfam" id="PF13847">
    <property type="entry name" value="Methyltransf_31"/>
    <property type="match status" value="1"/>
</dbReference>
<dbReference type="GO" id="GO:0005737">
    <property type="term" value="C:cytoplasm"/>
    <property type="evidence" value="ECO:0007669"/>
    <property type="project" value="TreeGrafter"/>
</dbReference>
<feature type="compositionally biased region" description="Acidic residues" evidence="1">
    <location>
        <begin position="140"/>
        <end position="164"/>
    </location>
</feature>